<dbReference type="AlphaFoldDB" id="A0AAP2DMH7"/>
<proteinExistence type="predicted"/>
<name>A0AAP2DMH7_9BACT</name>
<feature type="signal peptide" evidence="1">
    <location>
        <begin position="1"/>
        <end position="19"/>
    </location>
</feature>
<dbReference type="EMBL" id="JAHESF010000006">
    <property type="protein sequence ID" value="MBT1696749.1"/>
    <property type="molecule type" value="Genomic_DNA"/>
</dbReference>
<dbReference type="PANTHER" id="PTHR34094:SF1">
    <property type="entry name" value="PROTEIN FAM185A"/>
    <property type="match status" value="1"/>
</dbReference>
<keyword evidence="1" id="KW-0732">Signal</keyword>
<reference evidence="2 3" key="1">
    <citation type="submission" date="2021-05" db="EMBL/GenBank/DDBJ databases">
        <title>A Polyphasic approach of four new species of the genus Ohtaekwangia: Ohtaekwangia histidinii sp. nov., Ohtaekwangia cretensis sp. nov., Ohtaekwangia indiensis sp. nov., Ohtaekwangia reichenbachii sp. nov. from diverse environment.</title>
        <authorList>
            <person name="Octaviana S."/>
        </authorList>
    </citation>
    <scope>NUCLEOTIDE SEQUENCE [LARGE SCALE GENOMIC DNA]</scope>
    <source>
        <strain evidence="2 3">PWU4</strain>
    </source>
</reference>
<dbReference type="RefSeq" id="WP_254162157.1">
    <property type="nucleotide sequence ID" value="NZ_JAHESF010000006.1"/>
</dbReference>
<evidence type="ECO:0000313" key="3">
    <source>
        <dbReference type="Proteomes" id="UP001319200"/>
    </source>
</evidence>
<comment type="caution">
    <text evidence="2">The sequence shown here is derived from an EMBL/GenBank/DDBJ whole genome shotgun (WGS) entry which is preliminary data.</text>
</comment>
<dbReference type="PANTHER" id="PTHR34094">
    <property type="match status" value="1"/>
</dbReference>
<evidence type="ECO:0008006" key="4">
    <source>
        <dbReference type="Google" id="ProtNLM"/>
    </source>
</evidence>
<keyword evidence="3" id="KW-1185">Reference proteome</keyword>
<evidence type="ECO:0000256" key="1">
    <source>
        <dbReference type="SAM" id="SignalP"/>
    </source>
</evidence>
<gene>
    <name evidence="2" type="ORF">KK083_07680</name>
</gene>
<accession>A0AAP2DMH7</accession>
<protein>
    <recommendedName>
        <fullName evidence="4">Adhesin domain-containing protein</fullName>
    </recommendedName>
</protein>
<evidence type="ECO:0000313" key="2">
    <source>
        <dbReference type="EMBL" id="MBT1696749.1"/>
    </source>
</evidence>
<organism evidence="2 3">
    <name type="scientific">Chryseosolibacter histidini</name>
    <dbReference type="NCBI Taxonomy" id="2782349"/>
    <lineage>
        <taxon>Bacteria</taxon>
        <taxon>Pseudomonadati</taxon>
        <taxon>Bacteroidota</taxon>
        <taxon>Cytophagia</taxon>
        <taxon>Cytophagales</taxon>
        <taxon>Chryseotaleaceae</taxon>
        <taxon>Chryseosolibacter</taxon>
    </lineage>
</organism>
<sequence>MKKILVLFFAITLVIAASAQSNEGLYMTKSLAKESISEVMARTSGGGISITGVDNSDARVEVYITSNKGAQLSKQEIKERLEADYALTVSVAGNKLTATAEPRNDINWKQALTISFTIYVPKNVSTDLHTSGGGIDLANLTGTHEFSTSGGGLRIKKLSGKTNGKTSGGGITVIDTKGDIRLYTSGGGIDADNCNGQITLRTSGGPINMNLLDGTIEAETSGGSVRGRDIKGELRAHTSGGGVTLRGLACSIDASTSGGSIEVEIRELGKFVTVSNSGGNIDVEMPGDKGLDLKLRGNKIRTSNLNNFSGDKDDDRIEGKINGGGVPVSIRTSGNVSLALR</sequence>
<feature type="chain" id="PRO_5042854937" description="Adhesin domain-containing protein" evidence="1">
    <location>
        <begin position="20"/>
        <end position="341"/>
    </location>
</feature>
<dbReference type="Proteomes" id="UP001319200">
    <property type="component" value="Unassembled WGS sequence"/>
</dbReference>